<dbReference type="InterPro" id="IPR009959">
    <property type="entry name" value="Cyclase_SnoaL-like"/>
</dbReference>
<evidence type="ECO:0000313" key="1">
    <source>
        <dbReference type="EMBL" id="GHB44838.1"/>
    </source>
</evidence>
<dbReference type="Gene3D" id="3.10.450.50">
    <property type="match status" value="1"/>
</dbReference>
<name>A0ABQ3EQ21_9ACTN</name>
<dbReference type="InterPro" id="IPR032710">
    <property type="entry name" value="NTF2-like_dom_sf"/>
</dbReference>
<dbReference type="RefSeq" id="WP_190183029.1">
    <property type="nucleotide sequence ID" value="NZ_BMVP01000002.1"/>
</dbReference>
<gene>
    <name evidence="1" type="ORF">GCM10010347_12830</name>
</gene>
<sequence>MTFVQVIDYETKRFEEMNALIDRWAEQASGRRTVTHTMIGRDRDAKTHYVDLVEFPSYEEAMRNSQLPETDRMFQEMVSLCDGMPKFMNLDVVRDEYLNKLLVNRIFEDLAEKGNFDVMEECVAAGYMDHDMMRMPGAADGREGLRRSMTMWRDAFDFTFDLHRQIAEGDCVSTLWNWTGRQKGEFMGVPATGQEVAMSGCTTFRIEDGRVAEGWWYYDAPGLMRQLGMNMPMGSGGTTQDMGM</sequence>
<organism evidence="1 2">
    <name type="scientific">Streptomyces cirratus</name>
    <dbReference type="NCBI Taxonomy" id="68187"/>
    <lineage>
        <taxon>Bacteria</taxon>
        <taxon>Bacillati</taxon>
        <taxon>Actinomycetota</taxon>
        <taxon>Actinomycetes</taxon>
        <taxon>Kitasatosporales</taxon>
        <taxon>Streptomycetaceae</taxon>
        <taxon>Streptomyces</taxon>
    </lineage>
</organism>
<dbReference type="PANTHER" id="PTHR38436">
    <property type="entry name" value="POLYKETIDE CYCLASE SNOAL-LIKE DOMAIN"/>
    <property type="match status" value="1"/>
</dbReference>
<evidence type="ECO:0008006" key="3">
    <source>
        <dbReference type="Google" id="ProtNLM"/>
    </source>
</evidence>
<reference evidence="2" key="1">
    <citation type="journal article" date="2019" name="Int. J. Syst. Evol. Microbiol.">
        <title>The Global Catalogue of Microorganisms (GCM) 10K type strain sequencing project: providing services to taxonomists for standard genome sequencing and annotation.</title>
        <authorList>
            <consortium name="The Broad Institute Genomics Platform"/>
            <consortium name="The Broad Institute Genome Sequencing Center for Infectious Disease"/>
            <person name="Wu L."/>
            <person name="Ma J."/>
        </authorList>
    </citation>
    <scope>NUCLEOTIDE SEQUENCE [LARGE SCALE GENOMIC DNA]</scope>
    <source>
        <strain evidence="2">JCM 4738</strain>
    </source>
</reference>
<evidence type="ECO:0000313" key="2">
    <source>
        <dbReference type="Proteomes" id="UP000642673"/>
    </source>
</evidence>
<accession>A0ABQ3EQ21</accession>
<proteinExistence type="predicted"/>
<keyword evidence="2" id="KW-1185">Reference proteome</keyword>
<comment type="caution">
    <text evidence="1">The sequence shown here is derived from an EMBL/GenBank/DDBJ whole genome shotgun (WGS) entry which is preliminary data.</text>
</comment>
<dbReference type="Proteomes" id="UP000642673">
    <property type="component" value="Unassembled WGS sequence"/>
</dbReference>
<dbReference type="SUPFAM" id="SSF54427">
    <property type="entry name" value="NTF2-like"/>
    <property type="match status" value="1"/>
</dbReference>
<dbReference type="Pfam" id="PF07366">
    <property type="entry name" value="SnoaL"/>
    <property type="match status" value="1"/>
</dbReference>
<protein>
    <recommendedName>
        <fullName evidence="3">SnoaL-like polyketide cyclase</fullName>
    </recommendedName>
</protein>
<dbReference type="EMBL" id="BMVP01000002">
    <property type="protein sequence ID" value="GHB44838.1"/>
    <property type="molecule type" value="Genomic_DNA"/>
</dbReference>
<dbReference type="PANTHER" id="PTHR38436:SF1">
    <property type="entry name" value="ESTER CYCLASE"/>
    <property type="match status" value="1"/>
</dbReference>